<gene>
    <name evidence="2" type="ORF">CIG1485E_a0081</name>
</gene>
<evidence type="ECO:0000313" key="3">
    <source>
        <dbReference type="Proteomes" id="UP000028486"/>
    </source>
</evidence>
<name>A0A076FCF0_9BACT</name>
<feature type="chain" id="PRO_5001711646" evidence="1">
    <location>
        <begin position="18"/>
        <end position="79"/>
    </location>
</feature>
<evidence type="ECO:0000313" key="2">
    <source>
        <dbReference type="EMBL" id="AII15606.1"/>
    </source>
</evidence>
<dbReference type="KEGG" id="caj:CIG1485E_a0081"/>
<reference evidence="2 3" key="1">
    <citation type="journal article" date="2014" name="Genome Announc.">
        <title>Complete Genome Sequence of Campylobacter iguaniorum Strain 1485ET, Isolated from a Bearded Dragon (Pogona vitticeps).</title>
        <authorList>
            <person name="Gilbert M.J."/>
            <person name="Miller W.G."/>
            <person name="Yee E."/>
            <person name="Kik M."/>
            <person name="Wagenaar J.A."/>
            <person name="Duim B."/>
        </authorList>
    </citation>
    <scope>NUCLEOTIDE SEQUENCE [LARGE SCALE GENOMIC DNA]</scope>
    <source>
        <strain evidence="2 3">1485E</strain>
        <plasmid evidence="2">pCIG1485E</plasmid>
    </source>
</reference>
<feature type="signal peptide" evidence="1">
    <location>
        <begin position="1"/>
        <end position="17"/>
    </location>
</feature>
<dbReference type="AlphaFoldDB" id="A0A076FCF0"/>
<keyword evidence="2" id="KW-0614">Plasmid</keyword>
<dbReference type="HOGENOM" id="CLU_2599418_0_0_7"/>
<geneLocation type="plasmid" evidence="2 3">
    <name>pCIG1485E</name>
</geneLocation>
<keyword evidence="3" id="KW-1185">Reference proteome</keyword>
<sequence length="79" mass="8655">MKKTLLALAMLIGVANATEVAICKFKGGNISGFADDNVVCSGAFEKTTTIQDMYAEGWRYKGSYNMKDDTYVVMEKGDK</sequence>
<protein>
    <submittedName>
        <fullName evidence="2">Uncharacterized protein</fullName>
    </submittedName>
</protein>
<dbReference type="RefSeq" id="WP_041572722.1">
    <property type="nucleotide sequence ID" value="NZ_CP009044.1"/>
</dbReference>
<dbReference type="OrthoDB" id="5368587at2"/>
<dbReference type="EMBL" id="CP009044">
    <property type="protein sequence ID" value="AII15606.1"/>
    <property type="molecule type" value="Genomic_DNA"/>
</dbReference>
<proteinExistence type="predicted"/>
<organism evidence="2 3">
    <name type="scientific">Campylobacter iguaniorum</name>
    <dbReference type="NCBI Taxonomy" id="1244531"/>
    <lineage>
        <taxon>Bacteria</taxon>
        <taxon>Pseudomonadati</taxon>
        <taxon>Campylobacterota</taxon>
        <taxon>Epsilonproteobacteria</taxon>
        <taxon>Campylobacterales</taxon>
        <taxon>Campylobacteraceae</taxon>
        <taxon>Campylobacter</taxon>
    </lineage>
</organism>
<evidence type="ECO:0000256" key="1">
    <source>
        <dbReference type="SAM" id="SignalP"/>
    </source>
</evidence>
<dbReference type="Proteomes" id="UP000028486">
    <property type="component" value="Plasmid pCIG1485E"/>
</dbReference>
<accession>A0A076FCF0</accession>
<keyword evidence="1" id="KW-0732">Signal</keyword>